<evidence type="ECO:0000313" key="14">
    <source>
        <dbReference type="EMBL" id="RZD15258.1"/>
    </source>
</evidence>
<evidence type="ECO:0000313" key="15">
    <source>
        <dbReference type="Proteomes" id="UP000320813"/>
    </source>
</evidence>
<dbReference type="GO" id="GO:0000049">
    <property type="term" value="F:tRNA binding"/>
    <property type="evidence" value="ECO:0007669"/>
    <property type="project" value="InterPro"/>
</dbReference>
<dbReference type="InterPro" id="IPR009008">
    <property type="entry name" value="Val/Leu/Ile-tRNA-synth_edit"/>
</dbReference>
<dbReference type="PRINTS" id="PR00984">
    <property type="entry name" value="TRNASYNTHILE"/>
</dbReference>
<dbReference type="FunFam" id="3.40.50.620:FF:000042">
    <property type="entry name" value="Isoleucine--tRNA ligase"/>
    <property type="match status" value="1"/>
</dbReference>
<comment type="catalytic activity">
    <reaction evidence="9 10">
        <text>tRNA(Ile) + L-isoleucine + ATP = L-isoleucyl-tRNA(Ile) + AMP + diphosphate</text>
        <dbReference type="Rhea" id="RHEA:11060"/>
        <dbReference type="Rhea" id="RHEA-COMP:9666"/>
        <dbReference type="Rhea" id="RHEA-COMP:9695"/>
        <dbReference type="ChEBI" id="CHEBI:30616"/>
        <dbReference type="ChEBI" id="CHEBI:33019"/>
        <dbReference type="ChEBI" id="CHEBI:58045"/>
        <dbReference type="ChEBI" id="CHEBI:78442"/>
        <dbReference type="ChEBI" id="CHEBI:78528"/>
        <dbReference type="ChEBI" id="CHEBI:456215"/>
        <dbReference type="EC" id="6.1.1.5"/>
    </reaction>
</comment>
<evidence type="ECO:0000256" key="1">
    <source>
        <dbReference type="ARBA" id="ARBA00006887"/>
    </source>
</evidence>
<keyword evidence="2 10" id="KW-0963">Cytoplasm</keyword>
<sequence>MDYKDSLNLPKTDFPMKANLKVTEEKLLREWEENKLYENLIKQAQNRSKTFILHDGPPYANGHIHLGTALNKILKDIIVRFKLMSGYNAPFIPGWDCHGLPIEHNVDKTLKSKDSISKSEKRKLCREYAGRFVDVQRQEFKRLGSIGRYDDPYLTMNYSYEANTVRKLADFIKNGGLYRANKPIYWCSSCKTALAEAEVEYAQKSSPSIYVKFRIKSNLGDIINYAEIGEKDIFAVIWTTTPWTIPSNLAISLNPDFEYSFVDNGGEIFILEESLADELMKKFGYLDYRVIAKTNGKNLENKIAAHPFINRDSLLILGSHVKKDAGTGLVHTAPGHGDDDYAVGLKYNLPAYAPVNNEGRFLKDVDTFAGMHVFESNPHVIEKLKEAGALVLEEKIDHSYPHCWRCKNPVILRSTKQWFISMGINNLRDKSLKAVESVNWIPKWGIDRISGMLETRPDWCVSRQRSWGVPITAFYCKNCGEAFIDYDLTLKIAGEFEKYGADLWFDKPADYFINLSEKEVKCKKCGSKEFEKEEDILDVWFDSGVSYYCVLKNDKELKGNAFAFPADLYLEGSDQHRGWFHSSLLIGVGTGDGAPYKTVLTHGFVVDSSGKKMSKSLGNVISPDEIINKYGADILRLWAASEDYKNDMRISQEIIQRLSEGYRKIRNTLRFMLGNLNDFDDGRDAVKYENMGDIDKYALHRLVLLSQNLIRHYSNYDFHLVYQNTYKFIIEFSSFYLDIVKDILYTDAKNSVKRRAVQSVLHFSLNIFVKFLAPIMPFSASEAWGYFRKSGKLDDIFLEQLDEPAESYVNFEIAEKFDKLIGIRDVVLSSLEKARDKKFIGSSLEAKVILKASNEDYDLLNGVKAEALKDLFIVSGVAIERNTMADFNITEAVVEKAEGEKCARCWKYDASVGKHTDYNDVCDRCHDVLINL</sequence>
<dbReference type="Pfam" id="PF08264">
    <property type="entry name" value="Anticodon_1"/>
    <property type="match status" value="1"/>
</dbReference>
<keyword evidence="5 10" id="KW-0067">ATP-binding</keyword>
<dbReference type="GO" id="GO:0008270">
    <property type="term" value="F:zinc ion binding"/>
    <property type="evidence" value="ECO:0007669"/>
    <property type="project" value="UniProtKB-UniRule"/>
</dbReference>
<gene>
    <name evidence="10" type="primary">ileS</name>
    <name evidence="14" type="ORF">EVJ47_03030</name>
</gene>
<dbReference type="GO" id="GO:0004822">
    <property type="term" value="F:isoleucine-tRNA ligase activity"/>
    <property type="evidence" value="ECO:0007669"/>
    <property type="project" value="UniProtKB-UniRule"/>
</dbReference>
<feature type="binding site" evidence="10">
    <location>
        <position position="902"/>
    </location>
    <ligand>
        <name>Zn(2+)</name>
        <dbReference type="ChEBI" id="CHEBI:29105"/>
    </ligand>
</feature>
<dbReference type="SUPFAM" id="SSF52374">
    <property type="entry name" value="Nucleotidylyl transferase"/>
    <property type="match status" value="1"/>
</dbReference>
<comment type="similarity">
    <text evidence="1 10">Belongs to the class-I aminoacyl-tRNA synthetase family. IleS type 1 subfamily.</text>
</comment>
<comment type="function">
    <text evidence="8 10">Catalyzes the attachment of isoleucine to tRNA(Ile). As IleRS can inadvertently accommodate and process structurally similar amino acids such as valine, to avoid such errors it has two additional distinct tRNA(Ile)-dependent editing activities. One activity is designated as 'pretransfer' editing and involves the hydrolysis of activated Val-AMP. The other activity is designated 'posttransfer' editing and involves deacylation of mischarged Val-tRNA(Ile).</text>
</comment>
<evidence type="ECO:0000256" key="2">
    <source>
        <dbReference type="ARBA" id="ARBA00022490"/>
    </source>
</evidence>
<dbReference type="AlphaFoldDB" id="A0A519BDE0"/>
<keyword evidence="4 10" id="KW-0547">Nucleotide-binding</keyword>
<keyword evidence="10" id="KW-0862">Zinc</keyword>
<feature type="short sequence motif" description="'HIGH' region" evidence="10">
    <location>
        <begin position="58"/>
        <end position="68"/>
    </location>
</feature>
<evidence type="ECO:0000256" key="10">
    <source>
        <dbReference type="HAMAP-Rule" id="MF_02002"/>
    </source>
</evidence>
<dbReference type="PANTHER" id="PTHR42765">
    <property type="entry name" value="SOLEUCYL-TRNA SYNTHETASE"/>
    <property type="match status" value="1"/>
</dbReference>
<accession>A0A519BDE0</accession>
<evidence type="ECO:0000256" key="3">
    <source>
        <dbReference type="ARBA" id="ARBA00022598"/>
    </source>
</evidence>
<evidence type="ECO:0000256" key="6">
    <source>
        <dbReference type="ARBA" id="ARBA00022917"/>
    </source>
</evidence>
<protein>
    <recommendedName>
        <fullName evidence="10">Isoleucine--tRNA ligase</fullName>
        <ecNumber evidence="10">6.1.1.5</ecNumber>
    </recommendedName>
    <alternativeName>
        <fullName evidence="10">Isoleucyl-tRNA synthetase</fullName>
        <shortName evidence="10">IleRS</shortName>
    </alternativeName>
</protein>
<dbReference type="Gene3D" id="1.10.730.20">
    <property type="match status" value="1"/>
</dbReference>
<dbReference type="HAMAP" id="MF_02002">
    <property type="entry name" value="Ile_tRNA_synth_type1"/>
    <property type="match status" value="1"/>
</dbReference>
<dbReference type="InterPro" id="IPR033708">
    <property type="entry name" value="Anticodon_Ile_BEm"/>
</dbReference>
<dbReference type="GO" id="GO:0005524">
    <property type="term" value="F:ATP binding"/>
    <property type="evidence" value="ECO:0007669"/>
    <property type="project" value="UniProtKB-UniRule"/>
</dbReference>
<feature type="domain" description="Methionyl/Valyl/Leucyl/Isoleucyl-tRNA synthetase anticodon-binding" evidence="13">
    <location>
        <begin position="695"/>
        <end position="849"/>
    </location>
</feature>
<dbReference type="InterPro" id="IPR013155">
    <property type="entry name" value="M/V/L/I-tRNA-synth_anticd-bd"/>
</dbReference>
<evidence type="ECO:0000256" key="9">
    <source>
        <dbReference type="ARBA" id="ARBA00048359"/>
    </source>
</evidence>
<keyword evidence="7 10" id="KW-0030">Aminoacyl-tRNA synthetase</keyword>
<comment type="cofactor">
    <cofactor evidence="10">
        <name>Zn(2+)</name>
        <dbReference type="ChEBI" id="CHEBI:29105"/>
    </cofactor>
    <text evidence="10">Binds 1 zinc ion per subunit.</text>
</comment>
<dbReference type="Gene3D" id="1.10.10.830">
    <property type="entry name" value="Ile-tRNA synthetase CP2 domain-like"/>
    <property type="match status" value="1"/>
</dbReference>
<evidence type="ECO:0000256" key="4">
    <source>
        <dbReference type="ARBA" id="ARBA00022741"/>
    </source>
</evidence>
<feature type="short sequence motif" description="'KMSKS' region" evidence="10">
    <location>
        <begin position="612"/>
        <end position="616"/>
    </location>
</feature>
<dbReference type="GO" id="GO:0005829">
    <property type="term" value="C:cytosol"/>
    <property type="evidence" value="ECO:0007669"/>
    <property type="project" value="TreeGrafter"/>
</dbReference>
<evidence type="ECO:0000259" key="13">
    <source>
        <dbReference type="Pfam" id="PF08264"/>
    </source>
</evidence>
<dbReference type="Pfam" id="PF00133">
    <property type="entry name" value="tRNA-synt_1"/>
    <property type="match status" value="1"/>
</dbReference>
<dbReference type="CDD" id="cd00818">
    <property type="entry name" value="IleRS_core"/>
    <property type="match status" value="1"/>
</dbReference>
<dbReference type="PANTHER" id="PTHR42765:SF1">
    <property type="entry name" value="ISOLEUCINE--TRNA LIGASE, MITOCHONDRIAL"/>
    <property type="match status" value="1"/>
</dbReference>
<keyword evidence="6 10" id="KW-0648">Protein biosynthesis</keyword>
<dbReference type="InterPro" id="IPR014729">
    <property type="entry name" value="Rossmann-like_a/b/a_fold"/>
</dbReference>
<evidence type="ECO:0000256" key="7">
    <source>
        <dbReference type="ARBA" id="ARBA00023146"/>
    </source>
</evidence>
<comment type="domain">
    <text evidence="10">IleRS has two distinct active sites: one for aminoacylation and one for editing. The misactivated valine is translocated from the active site to the editing site, which sterically excludes the correctly activated isoleucine. The single editing site contains two valyl binding pockets, one specific for each substrate (Val-AMP or Val-tRNA(Ile)).</text>
</comment>
<organism evidence="14 15">
    <name type="scientific">Candidatus Acidulodesulfobacterium ferriphilum</name>
    <dbReference type="NCBI Taxonomy" id="2597223"/>
    <lineage>
        <taxon>Bacteria</taxon>
        <taxon>Deltaproteobacteria</taxon>
        <taxon>Candidatus Acidulodesulfobacterales</taxon>
        <taxon>Candidatus Acidulodesulfobacterium</taxon>
    </lineage>
</organism>
<dbReference type="InterPro" id="IPR010663">
    <property type="entry name" value="Znf_FPG/IleRS"/>
</dbReference>
<name>A0A519BDE0_9DELT</name>
<dbReference type="GO" id="GO:0002161">
    <property type="term" value="F:aminoacyl-tRNA deacylase activity"/>
    <property type="evidence" value="ECO:0007669"/>
    <property type="project" value="InterPro"/>
</dbReference>
<keyword evidence="10" id="KW-0479">Metal-binding</keyword>
<feature type="binding site" evidence="10">
    <location>
        <position position="615"/>
    </location>
    <ligand>
        <name>ATP</name>
        <dbReference type="ChEBI" id="CHEBI:30616"/>
    </ligand>
</feature>
<evidence type="ECO:0000259" key="11">
    <source>
        <dbReference type="Pfam" id="PF00133"/>
    </source>
</evidence>
<dbReference type="InterPro" id="IPR050081">
    <property type="entry name" value="Ile-tRNA_ligase"/>
</dbReference>
<evidence type="ECO:0000256" key="8">
    <source>
        <dbReference type="ARBA" id="ARBA00025217"/>
    </source>
</evidence>
<feature type="binding site" evidence="10">
    <location>
        <position position="925"/>
    </location>
    <ligand>
        <name>Zn(2+)</name>
        <dbReference type="ChEBI" id="CHEBI:29105"/>
    </ligand>
</feature>
<dbReference type="SUPFAM" id="SSF50677">
    <property type="entry name" value="ValRS/IleRS/LeuRS editing domain"/>
    <property type="match status" value="1"/>
</dbReference>
<keyword evidence="3 10" id="KW-0436">Ligase</keyword>
<dbReference type="CDD" id="cd07960">
    <property type="entry name" value="Anticodon_Ia_Ile_BEm"/>
    <property type="match status" value="1"/>
</dbReference>
<dbReference type="SUPFAM" id="SSF47323">
    <property type="entry name" value="Anticodon-binding domain of a subclass of class I aminoacyl-tRNA synthetases"/>
    <property type="match status" value="1"/>
</dbReference>
<comment type="subunit">
    <text evidence="10">Monomer.</text>
</comment>
<feature type="domain" description="Aminoacyl-tRNA synthetase class Ia" evidence="11">
    <location>
        <begin position="27"/>
        <end position="651"/>
    </location>
</feature>
<dbReference type="Proteomes" id="UP000320813">
    <property type="component" value="Unassembled WGS sequence"/>
</dbReference>
<feature type="binding site" evidence="10">
    <location>
        <position position="922"/>
    </location>
    <ligand>
        <name>Zn(2+)</name>
        <dbReference type="ChEBI" id="CHEBI:29105"/>
    </ligand>
</feature>
<dbReference type="PROSITE" id="PS00178">
    <property type="entry name" value="AA_TRNA_LIGASE_I"/>
    <property type="match status" value="1"/>
</dbReference>
<dbReference type="GO" id="GO:0006428">
    <property type="term" value="P:isoleucyl-tRNA aminoacylation"/>
    <property type="evidence" value="ECO:0007669"/>
    <property type="project" value="UniProtKB-UniRule"/>
</dbReference>
<dbReference type="EMBL" id="SGBD01000001">
    <property type="protein sequence ID" value="RZD15258.1"/>
    <property type="molecule type" value="Genomic_DNA"/>
</dbReference>
<evidence type="ECO:0000259" key="12">
    <source>
        <dbReference type="Pfam" id="PF06827"/>
    </source>
</evidence>
<evidence type="ECO:0000256" key="5">
    <source>
        <dbReference type="ARBA" id="ARBA00022840"/>
    </source>
</evidence>
<dbReference type="NCBIfam" id="TIGR00392">
    <property type="entry name" value="ileS"/>
    <property type="match status" value="1"/>
</dbReference>
<dbReference type="InterPro" id="IPR023585">
    <property type="entry name" value="Ile-tRNA-ligase_type1"/>
</dbReference>
<feature type="binding site" evidence="10">
    <location>
        <position position="905"/>
    </location>
    <ligand>
        <name>Zn(2+)</name>
        <dbReference type="ChEBI" id="CHEBI:29105"/>
    </ligand>
</feature>
<dbReference type="InterPro" id="IPR002300">
    <property type="entry name" value="aa-tRNA-synth_Ia"/>
</dbReference>
<proteinExistence type="inferred from homology"/>
<comment type="caution">
    <text evidence="14">The sequence shown here is derived from an EMBL/GenBank/DDBJ whole genome shotgun (WGS) entry which is preliminary data.</text>
</comment>
<dbReference type="InterPro" id="IPR001412">
    <property type="entry name" value="aa-tRNA-synth_I_CS"/>
</dbReference>
<comment type="subcellular location">
    <subcellularLocation>
        <location evidence="10">Cytoplasm</location>
    </subcellularLocation>
</comment>
<reference evidence="14 15" key="1">
    <citation type="submission" date="2019-01" db="EMBL/GenBank/DDBJ databases">
        <title>Insights into ecological role of a new deltaproteobacterial order Candidatus Sinidesulfobacterales (Sva0485) by metagenomics and metatranscriptomics.</title>
        <authorList>
            <person name="Tan S."/>
            <person name="Liu J."/>
            <person name="Fang Y."/>
            <person name="Hedlund B.P."/>
            <person name="Lian Z.H."/>
            <person name="Huang L.Y."/>
            <person name="Li J.T."/>
            <person name="Huang L.N."/>
            <person name="Li W.J."/>
            <person name="Jiang H.C."/>
            <person name="Dong H.L."/>
            <person name="Shu W.S."/>
        </authorList>
    </citation>
    <scope>NUCLEOTIDE SEQUENCE [LARGE SCALE GENOMIC DNA]</scope>
    <source>
        <strain evidence="14">AP3</strain>
    </source>
</reference>
<dbReference type="Gene3D" id="3.40.50.620">
    <property type="entry name" value="HUPs"/>
    <property type="match status" value="2"/>
</dbReference>
<dbReference type="EC" id="6.1.1.5" evidence="10"/>
<feature type="domain" description="Zinc finger FPG/IleRS-type" evidence="12">
    <location>
        <begin position="899"/>
        <end position="925"/>
    </location>
</feature>
<feature type="binding site" evidence="10">
    <location>
        <position position="571"/>
    </location>
    <ligand>
        <name>L-isoleucyl-5'-AMP</name>
        <dbReference type="ChEBI" id="CHEBI:178002"/>
    </ligand>
</feature>
<dbReference type="InterPro" id="IPR009080">
    <property type="entry name" value="tRNAsynth_Ia_anticodon-bd"/>
</dbReference>
<dbReference type="Pfam" id="PF06827">
    <property type="entry name" value="zf-FPG_IleRS"/>
    <property type="match status" value="1"/>
</dbReference>
<dbReference type="InterPro" id="IPR002301">
    <property type="entry name" value="Ile-tRNA-ligase"/>
</dbReference>